<dbReference type="AlphaFoldDB" id="A0AA37XDV6"/>
<dbReference type="Proteomes" id="UP001157161">
    <property type="component" value="Unassembled WGS sequence"/>
</dbReference>
<name>A0AA37XDV6_9MICO</name>
<evidence type="ECO:0000313" key="2">
    <source>
        <dbReference type="Proteomes" id="UP001157161"/>
    </source>
</evidence>
<dbReference type="EMBL" id="BSUM01000001">
    <property type="protein sequence ID" value="GMA31352.1"/>
    <property type="molecule type" value="Genomic_DNA"/>
</dbReference>
<evidence type="ECO:0008006" key="3">
    <source>
        <dbReference type="Google" id="ProtNLM"/>
    </source>
</evidence>
<evidence type="ECO:0000313" key="1">
    <source>
        <dbReference type="EMBL" id="GMA31352.1"/>
    </source>
</evidence>
<accession>A0AA37XDV6</accession>
<reference evidence="1" key="1">
    <citation type="journal article" date="2014" name="Int. J. Syst. Evol. Microbiol.">
        <title>Complete genome sequence of Corynebacterium casei LMG S-19264T (=DSM 44701T), isolated from a smear-ripened cheese.</title>
        <authorList>
            <consortium name="US DOE Joint Genome Institute (JGI-PGF)"/>
            <person name="Walter F."/>
            <person name="Albersmeier A."/>
            <person name="Kalinowski J."/>
            <person name="Ruckert C."/>
        </authorList>
    </citation>
    <scope>NUCLEOTIDE SEQUENCE</scope>
    <source>
        <strain evidence="1">NBRC 112290</strain>
    </source>
</reference>
<proteinExistence type="predicted"/>
<organism evidence="1 2">
    <name type="scientific">Litorihabitans aurantiacus</name>
    <dbReference type="NCBI Taxonomy" id="1930061"/>
    <lineage>
        <taxon>Bacteria</taxon>
        <taxon>Bacillati</taxon>
        <taxon>Actinomycetota</taxon>
        <taxon>Actinomycetes</taxon>
        <taxon>Micrococcales</taxon>
        <taxon>Beutenbergiaceae</taxon>
        <taxon>Litorihabitans</taxon>
    </lineage>
</organism>
<protein>
    <recommendedName>
        <fullName evidence="3">SatD family (SatD)</fullName>
    </recommendedName>
</protein>
<reference evidence="1" key="2">
    <citation type="submission" date="2023-02" db="EMBL/GenBank/DDBJ databases">
        <authorList>
            <person name="Sun Q."/>
            <person name="Mori K."/>
        </authorList>
    </citation>
    <scope>NUCLEOTIDE SEQUENCE</scope>
    <source>
        <strain evidence="1">NBRC 112290</strain>
    </source>
</reference>
<gene>
    <name evidence="1" type="ORF">GCM10025875_13440</name>
</gene>
<sequence>MFVLTIDQRASRRGADLVPDLLTDLDATLGHDDVVLPFVRTVGDEVQGVLGSPDAVVTLVLDVVRRGGWSTGVGVGEVHPGETAPASTGSAFVHAREAVERAKGRTLANALAVHGDDAPAAARVEAVLQLLASVVRRRTPAQWRALDLLGRPDATGVRVARELGVTPQNVSQLRRDALGQEEAGVREVAVHLLSVAAGRIES</sequence>
<keyword evidence="2" id="KW-1185">Reference proteome</keyword>
<dbReference type="RefSeq" id="WP_284250203.1">
    <property type="nucleotide sequence ID" value="NZ_BSUM01000001.1"/>
</dbReference>
<comment type="caution">
    <text evidence="1">The sequence shown here is derived from an EMBL/GenBank/DDBJ whole genome shotgun (WGS) entry which is preliminary data.</text>
</comment>